<gene>
    <name evidence="1" type="ORF">OXX778_LOCUS21095</name>
</gene>
<dbReference type="AlphaFoldDB" id="A0A814NYM8"/>
<dbReference type="Proteomes" id="UP000663879">
    <property type="component" value="Unassembled WGS sequence"/>
</dbReference>
<keyword evidence="2" id="KW-1185">Reference proteome</keyword>
<comment type="caution">
    <text evidence="1">The sequence shown here is derived from an EMBL/GenBank/DDBJ whole genome shotgun (WGS) entry which is preliminary data.</text>
</comment>
<feature type="non-terminal residue" evidence="1">
    <location>
        <position position="1"/>
    </location>
</feature>
<name>A0A814NYM8_9BILA</name>
<sequence>MLLMNSLNNPHHIQNNGIPILYTNMNYQYQNQPTDFQYNIIPGQSVLDTNVTNQQSNQFRLQQIAYSLNLPNDAQPIQENDNANFTNAIT</sequence>
<evidence type="ECO:0000313" key="2">
    <source>
        <dbReference type="Proteomes" id="UP000663879"/>
    </source>
</evidence>
<proteinExistence type="predicted"/>
<reference evidence="1" key="1">
    <citation type="submission" date="2021-02" db="EMBL/GenBank/DDBJ databases">
        <authorList>
            <person name="Nowell W R."/>
        </authorList>
    </citation>
    <scope>NUCLEOTIDE SEQUENCE</scope>
    <source>
        <strain evidence="1">Ploen Becks lab</strain>
    </source>
</reference>
<evidence type="ECO:0000313" key="1">
    <source>
        <dbReference type="EMBL" id="CAF1099917.1"/>
    </source>
</evidence>
<organism evidence="1 2">
    <name type="scientific">Brachionus calyciflorus</name>
    <dbReference type="NCBI Taxonomy" id="104777"/>
    <lineage>
        <taxon>Eukaryota</taxon>
        <taxon>Metazoa</taxon>
        <taxon>Spiralia</taxon>
        <taxon>Gnathifera</taxon>
        <taxon>Rotifera</taxon>
        <taxon>Eurotatoria</taxon>
        <taxon>Monogononta</taxon>
        <taxon>Pseudotrocha</taxon>
        <taxon>Ploima</taxon>
        <taxon>Brachionidae</taxon>
        <taxon>Brachionus</taxon>
    </lineage>
</organism>
<protein>
    <submittedName>
        <fullName evidence="1">Uncharacterized protein</fullName>
    </submittedName>
</protein>
<accession>A0A814NYM8</accession>
<dbReference type="EMBL" id="CAJNOC010007490">
    <property type="protein sequence ID" value="CAF1099917.1"/>
    <property type="molecule type" value="Genomic_DNA"/>
</dbReference>